<organism evidence="2 3">
    <name type="scientific">Desulfamplus magnetovallimortis</name>
    <dbReference type="NCBI Taxonomy" id="1246637"/>
    <lineage>
        <taxon>Bacteria</taxon>
        <taxon>Pseudomonadati</taxon>
        <taxon>Thermodesulfobacteriota</taxon>
        <taxon>Desulfobacteria</taxon>
        <taxon>Desulfobacterales</taxon>
        <taxon>Desulfobacteraceae</taxon>
        <taxon>Desulfamplus</taxon>
    </lineage>
</organism>
<gene>
    <name evidence="2" type="ORF">MTBBW1_2130088</name>
</gene>
<dbReference type="Proteomes" id="UP000191931">
    <property type="component" value="Unassembled WGS sequence"/>
</dbReference>
<sequence>MIPKFDCYHAALHSSYISFDKYIKHLNRISFSGYAHLYSQDLQFFYFIKPDKKMPCLSFQDGRAVAVNPDNIVNRFSSSFSISTYRCPASYADYFSRIHTSDIINKNIAIDASTLAGLLGQFETKKITGFLEALKTGAKKTYIYFFNGKILGYLNVRHQDGFFEKNLDRSDVHKALNGTTVNIYSFSSSSAATEKSESADLPGLNNVNEASLKHVDASSPGVAEKPSSKFSEASSPKNEASSSVKKKDVGRRDVISCYEKILQMLEKEIGSIEFDSIWRNCAMELSAEFDFLNPFAGEFNYLDARVDLWEKVDTSVAANALDALVNLIAKRANLPKDGIKSIKNNFTDILVAYEVRN</sequence>
<dbReference type="AlphaFoldDB" id="A0A1W1HCM7"/>
<dbReference type="RefSeq" id="WP_080807807.1">
    <property type="nucleotide sequence ID" value="NZ_LT828558.1"/>
</dbReference>
<evidence type="ECO:0000256" key="1">
    <source>
        <dbReference type="SAM" id="MobiDB-lite"/>
    </source>
</evidence>
<reference evidence="2 3" key="1">
    <citation type="submission" date="2017-03" db="EMBL/GenBank/DDBJ databases">
        <authorList>
            <person name="Afonso C.L."/>
            <person name="Miller P.J."/>
            <person name="Scott M.A."/>
            <person name="Spackman E."/>
            <person name="Goraichik I."/>
            <person name="Dimitrov K.M."/>
            <person name="Suarez D.L."/>
            <person name="Swayne D.E."/>
        </authorList>
    </citation>
    <scope>NUCLEOTIDE SEQUENCE [LARGE SCALE GENOMIC DNA]</scope>
    <source>
        <strain evidence="2">PRJEB14757</strain>
    </source>
</reference>
<feature type="compositionally biased region" description="Polar residues" evidence="1">
    <location>
        <begin position="228"/>
        <end position="243"/>
    </location>
</feature>
<dbReference type="STRING" id="1246637.MTBBW1_2130088"/>
<evidence type="ECO:0000313" key="3">
    <source>
        <dbReference type="Proteomes" id="UP000191931"/>
    </source>
</evidence>
<accession>A0A1W1HCM7</accession>
<protein>
    <submittedName>
        <fullName evidence="2">Uncharacterized protein</fullName>
    </submittedName>
</protein>
<evidence type="ECO:0000313" key="2">
    <source>
        <dbReference type="EMBL" id="SLM30193.1"/>
    </source>
</evidence>
<feature type="region of interest" description="Disordered" evidence="1">
    <location>
        <begin position="215"/>
        <end position="245"/>
    </location>
</feature>
<dbReference type="EMBL" id="FWEV01000128">
    <property type="protein sequence ID" value="SLM30193.1"/>
    <property type="molecule type" value="Genomic_DNA"/>
</dbReference>
<proteinExistence type="predicted"/>
<keyword evidence="3" id="KW-1185">Reference proteome</keyword>
<name>A0A1W1HCM7_9BACT</name>